<protein>
    <recommendedName>
        <fullName evidence="8">Protein nucleotidyltransferase YdiU</fullName>
        <ecNumber evidence="8">2.7.7.-</ecNumber>
    </recommendedName>
    <alternativeName>
        <fullName evidence="8">Protein adenylyltransferase YdiU</fullName>
        <ecNumber evidence="8">2.7.7.108</ecNumber>
    </alternativeName>
    <alternativeName>
        <fullName evidence="8">Protein uridylyltransferase YdiU</fullName>
        <ecNumber evidence="8">2.7.7.-</ecNumber>
    </alternativeName>
</protein>
<comment type="catalytic activity">
    <reaction evidence="8">
        <text>L-seryl-[protein] + ATP = 3-O-(5'-adenylyl)-L-seryl-[protein] + diphosphate</text>
        <dbReference type="Rhea" id="RHEA:58120"/>
        <dbReference type="Rhea" id="RHEA-COMP:9863"/>
        <dbReference type="Rhea" id="RHEA-COMP:15073"/>
        <dbReference type="ChEBI" id="CHEBI:29999"/>
        <dbReference type="ChEBI" id="CHEBI:30616"/>
        <dbReference type="ChEBI" id="CHEBI:33019"/>
        <dbReference type="ChEBI" id="CHEBI:142516"/>
        <dbReference type="EC" id="2.7.7.108"/>
    </reaction>
</comment>
<keyword evidence="6 8" id="KW-0067">ATP-binding</keyword>
<evidence type="ECO:0000256" key="2">
    <source>
        <dbReference type="ARBA" id="ARBA00022679"/>
    </source>
</evidence>
<keyword evidence="4 8" id="KW-0479">Metal-binding</keyword>
<feature type="binding site" evidence="8">
    <location>
        <position position="183"/>
    </location>
    <ligand>
        <name>ATP</name>
        <dbReference type="ChEBI" id="CHEBI:30616"/>
    </ligand>
</feature>
<evidence type="ECO:0000256" key="6">
    <source>
        <dbReference type="ARBA" id="ARBA00022840"/>
    </source>
</evidence>
<name>A0ABX1XGK0_9BACL</name>
<accession>A0ABX1XGK0</accession>
<comment type="catalytic activity">
    <reaction evidence="8">
        <text>L-tyrosyl-[protein] + ATP = O-(5'-adenylyl)-L-tyrosyl-[protein] + diphosphate</text>
        <dbReference type="Rhea" id="RHEA:54288"/>
        <dbReference type="Rhea" id="RHEA-COMP:10136"/>
        <dbReference type="Rhea" id="RHEA-COMP:13846"/>
        <dbReference type="ChEBI" id="CHEBI:30616"/>
        <dbReference type="ChEBI" id="CHEBI:33019"/>
        <dbReference type="ChEBI" id="CHEBI:46858"/>
        <dbReference type="ChEBI" id="CHEBI:83624"/>
        <dbReference type="EC" id="2.7.7.108"/>
    </reaction>
</comment>
<comment type="catalytic activity">
    <reaction evidence="8">
        <text>L-threonyl-[protein] + ATP = 3-O-(5'-adenylyl)-L-threonyl-[protein] + diphosphate</text>
        <dbReference type="Rhea" id="RHEA:54292"/>
        <dbReference type="Rhea" id="RHEA-COMP:11060"/>
        <dbReference type="Rhea" id="RHEA-COMP:13847"/>
        <dbReference type="ChEBI" id="CHEBI:30013"/>
        <dbReference type="ChEBI" id="CHEBI:30616"/>
        <dbReference type="ChEBI" id="CHEBI:33019"/>
        <dbReference type="ChEBI" id="CHEBI:138113"/>
        <dbReference type="EC" id="2.7.7.108"/>
    </reaction>
</comment>
<keyword evidence="5 8" id="KW-0547">Nucleotide-binding</keyword>
<evidence type="ECO:0000256" key="3">
    <source>
        <dbReference type="ARBA" id="ARBA00022695"/>
    </source>
</evidence>
<feature type="binding site" evidence="8">
    <location>
        <position position="120"/>
    </location>
    <ligand>
        <name>ATP</name>
        <dbReference type="ChEBI" id="CHEBI:30616"/>
    </ligand>
</feature>
<dbReference type="HAMAP" id="MF_00692">
    <property type="entry name" value="SelO"/>
    <property type="match status" value="1"/>
</dbReference>
<comment type="caution">
    <text evidence="9">The sequence shown here is derived from an EMBL/GenBank/DDBJ whole genome shotgun (WGS) entry which is preliminary data.</text>
</comment>
<proteinExistence type="inferred from homology"/>
<keyword evidence="10" id="KW-1185">Reference proteome</keyword>
<keyword evidence="7 8" id="KW-0460">Magnesium</keyword>
<feature type="binding site" evidence="8">
    <location>
        <position position="264"/>
    </location>
    <ligand>
        <name>Mg(2+)</name>
        <dbReference type="ChEBI" id="CHEBI:18420"/>
    </ligand>
</feature>
<evidence type="ECO:0000256" key="8">
    <source>
        <dbReference type="HAMAP-Rule" id="MF_00692"/>
    </source>
</evidence>
<dbReference type="Proteomes" id="UP000653578">
    <property type="component" value="Unassembled WGS sequence"/>
</dbReference>
<dbReference type="Pfam" id="PF02696">
    <property type="entry name" value="SelO"/>
    <property type="match status" value="1"/>
</dbReference>
<comment type="similarity">
    <text evidence="1 8">Belongs to the SELO family.</text>
</comment>
<evidence type="ECO:0000256" key="1">
    <source>
        <dbReference type="ARBA" id="ARBA00009747"/>
    </source>
</evidence>
<sequence length="498" mass="55201">MTDHITNIAKPDTGWNFDNSYARLPETFFTKVAPTPGRAPKLIVLNEPLAEALGLNASALRRDEGVATLTGNHIPEGSIPLAQAYAAHQFGHFNMLGDGRAILLGEQITPQGERVDIQLKGPGRTPYSRRGDGRAGLGPMLREYIISEAMVGLGIPTTRSLAVVTTGDTIYRETEQRGAVLTRIAASHIRVGTFQYAAQYGTVEDIQTLADYTIQRHYPEVDASENGSERRYLRFIQEVIKRQAKLITKWQLVGFIHGVMNTDNMAISGETIDYGPCAFMDAYDPATVFSSIDTHGRYAYGNQPPIAVWNLARFAETLLPLLHADEEQAIKLAEGALSEFSKTYQQAWLTGMRAKLGIFHEEQDDLALIEGLLSMMEKHNADYTNTFLALTFNKIEESALFSAPEFAPWQEQWQARLGRQQEDQTASQQLMRSSNPAVIPRNHRVEEALEAAVEHGDNSVMERLLAVLANPFAHSPEQEEYAALPEPSACAYQTFCGT</sequence>
<dbReference type="InterPro" id="IPR003846">
    <property type="entry name" value="SelO"/>
</dbReference>
<feature type="active site" description="Proton acceptor" evidence="8">
    <location>
        <position position="263"/>
    </location>
</feature>
<evidence type="ECO:0000313" key="9">
    <source>
        <dbReference type="EMBL" id="NOU67648.1"/>
    </source>
</evidence>
<keyword evidence="8" id="KW-0464">Manganese</keyword>
<comment type="catalytic activity">
    <reaction evidence="8">
        <text>L-histidyl-[protein] + UTP = N(tele)-(5'-uridylyl)-L-histidyl-[protein] + diphosphate</text>
        <dbReference type="Rhea" id="RHEA:83891"/>
        <dbReference type="Rhea" id="RHEA-COMP:9745"/>
        <dbReference type="Rhea" id="RHEA-COMP:20239"/>
        <dbReference type="ChEBI" id="CHEBI:29979"/>
        <dbReference type="ChEBI" id="CHEBI:33019"/>
        <dbReference type="ChEBI" id="CHEBI:46398"/>
        <dbReference type="ChEBI" id="CHEBI:233474"/>
    </reaction>
</comment>
<dbReference type="EMBL" id="WHNY01000074">
    <property type="protein sequence ID" value="NOU67648.1"/>
    <property type="molecule type" value="Genomic_DNA"/>
</dbReference>
<reference evidence="9 10" key="1">
    <citation type="submission" date="2019-10" db="EMBL/GenBank/DDBJ databases">
        <title>Description of Paenibacillus humi sp. nov.</title>
        <authorList>
            <person name="Carlier A."/>
            <person name="Qi S."/>
        </authorList>
    </citation>
    <scope>NUCLEOTIDE SEQUENCE [LARGE SCALE GENOMIC DNA]</scope>
    <source>
        <strain evidence="9 10">LMG 31461</strain>
    </source>
</reference>
<comment type="function">
    <text evidence="8">Nucleotidyltransferase involved in the post-translational modification of proteins. It can catalyze the addition of adenosine monophosphate (AMP) or uridine monophosphate (UMP) to a protein, resulting in modifications known as AMPylation and UMPylation.</text>
</comment>
<evidence type="ECO:0000256" key="5">
    <source>
        <dbReference type="ARBA" id="ARBA00022741"/>
    </source>
</evidence>
<feature type="binding site" evidence="8">
    <location>
        <position position="273"/>
    </location>
    <ligand>
        <name>ATP</name>
        <dbReference type="ChEBI" id="CHEBI:30616"/>
    </ligand>
</feature>
<evidence type="ECO:0000256" key="7">
    <source>
        <dbReference type="ARBA" id="ARBA00022842"/>
    </source>
</evidence>
<dbReference type="EC" id="2.7.7.108" evidence="8"/>
<comment type="catalytic activity">
    <reaction evidence="8">
        <text>L-seryl-[protein] + UTP = O-(5'-uridylyl)-L-seryl-[protein] + diphosphate</text>
        <dbReference type="Rhea" id="RHEA:64604"/>
        <dbReference type="Rhea" id="RHEA-COMP:9863"/>
        <dbReference type="Rhea" id="RHEA-COMP:16635"/>
        <dbReference type="ChEBI" id="CHEBI:29999"/>
        <dbReference type="ChEBI" id="CHEBI:33019"/>
        <dbReference type="ChEBI" id="CHEBI:46398"/>
        <dbReference type="ChEBI" id="CHEBI:156051"/>
    </reaction>
</comment>
<comment type="catalytic activity">
    <reaction evidence="8">
        <text>L-tyrosyl-[protein] + UTP = O-(5'-uridylyl)-L-tyrosyl-[protein] + diphosphate</text>
        <dbReference type="Rhea" id="RHEA:83887"/>
        <dbReference type="Rhea" id="RHEA-COMP:10136"/>
        <dbReference type="Rhea" id="RHEA-COMP:20238"/>
        <dbReference type="ChEBI" id="CHEBI:33019"/>
        <dbReference type="ChEBI" id="CHEBI:46398"/>
        <dbReference type="ChEBI" id="CHEBI:46858"/>
        <dbReference type="ChEBI" id="CHEBI:90602"/>
    </reaction>
</comment>
<feature type="binding site" evidence="8">
    <location>
        <position position="190"/>
    </location>
    <ligand>
        <name>ATP</name>
        <dbReference type="ChEBI" id="CHEBI:30616"/>
    </ligand>
</feature>
<dbReference type="RefSeq" id="WP_171634529.1">
    <property type="nucleotide sequence ID" value="NZ_WHNY01000074.1"/>
</dbReference>
<feature type="binding site" evidence="8">
    <location>
        <position position="273"/>
    </location>
    <ligand>
        <name>Mg(2+)</name>
        <dbReference type="ChEBI" id="CHEBI:18420"/>
    </ligand>
</feature>
<feature type="binding site" evidence="8">
    <location>
        <position position="97"/>
    </location>
    <ligand>
        <name>ATP</name>
        <dbReference type="ChEBI" id="CHEBI:30616"/>
    </ligand>
</feature>
<comment type="cofactor">
    <cofactor evidence="8">
        <name>Mg(2+)</name>
        <dbReference type="ChEBI" id="CHEBI:18420"/>
    </cofactor>
    <cofactor evidence="8">
        <name>Mn(2+)</name>
        <dbReference type="ChEBI" id="CHEBI:29035"/>
    </cofactor>
</comment>
<evidence type="ECO:0000313" key="10">
    <source>
        <dbReference type="Proteomes" id="UP000653578"/>
    </source>
</evidence>
<feature type="binding site" evidence="8">
    <location>
        <position position="132"/>
    </location>
    <ligand>
        <name>ATP</name>
        <dbReference type="ChEBI" id="CHEBI:30616"/>
    </ligand>
</feature>
<gene>
    <name evidence="8" type="primary">ydiU</name>
    <name evidence="8" type="synonym">selO</name>
    <name evidence="9" type="ORF">GC096_26855</name>
</gene>
<feature type="binding site" evidence="8">
    <location>
        <position position="133"/>
    </location>
    <ligand>
        <name>ATP</name>
        <dbReference type="ChEBI" id="CHEBI:30616"/>
    </ligand>
</feature>
<keyword evidence="2 8" id="KW-0808">Transferase</keyword>
<keyword evidence="3 8" id="KW-0548">Nucleotidyltransferase</keyword>
<dbReference type="PANTHER" id="PTHR12153">
    <property type="entry name" value="SELENOPROTEIN O"/>
    <property type="match status" value="1"/>
</dbReference>
<evidence type="ECO:0000256" key="4">
    <source>
        <dbReference type="ARBA" id="ARBA00022723"/>
    </source>
</evidence>
<dbReference type="EC" id="2.7.7.-" evidence="8"/>
<dbReference type="NCBIfam" id="NF000658">
    <property type="entry name" value="PRK00029.1"/>
    <property type="match status" value="1"/>
</dbReference>
<feature type="binding site" evidence="8">
    <location>
        <position position="100"/>
    </location>
    <ligand>
        <name>ATP</name>
        <dbReference type="ChEBI" id="CHEBI:30616"/>
    </ligand>
</feature>
<dbReference type="PANTHER" id="PTHR12153:SF15">
    <property type="entry name" value="PROTEIN ADENYLYLTRANSFERASE SELO, MITOCHONDRIAL"/>
    <property type="match status" value="1"/>
</dbReference>
<feature type="binding site" evidence="8">
    <location>
        <position position="99"/>
    </location>
    <ligand>
        <name>ATP</name>
        <dbReference type="ChEBI" id="CHEBI:30616"/>
    </ligand>
</feature>
<organism evidence="9 10">
    <name type="scientific">Paenibacillus plantarum</name>
    <dbReference type="NCBI Taxonomy" id="2654975"/>
    <lineage>
        <taxon>Bacteria</taxon>
        <taxon>Bacillati</taxon>
        <taxon>Bacillota</taxon>
        <taxon>Bacilli</taxon>
        <taxon>Bacillales</taxon>
        <taxon>Paenibacillaceae</taxon>
        <taxon>Paenibacillus</taxon>
    </lineage>
</organism>